<sequence length="92" mass="10163">MLCVQFNQRETGYPHIQRKTGQPLKKMKLISIASLLLWLRRWSTLNTTRATVASNGCPIATISAETLTAIEYPWKNAAGLASITPHAIISPT</sequence>
<dbReference type="Proteomes" id="UP000789390">
    <property type="component" value="Unassembled WGS sequence"/>
</dbReference>
<evidence type="ECO:0000313" key="1">
    <source>
        <dbReference type="EMBL" id="CAH0100971.1"/>
    </source>
</evidence>
<gene>
    <name evidence="1" type="ORF">DGAL_LOCUS3263</name>
</gene>
<keyword evidence="2" id="KW-1185">Reference proteome</keyword>
<dbReference type="AlphaFoldDB" id="A0A8J2WDW7"/>
<reference evidence="1" key="1">
    <citation type="submission" date="2021-11" db="EMBL/GenBank/DDBJ databases">
        <authorList>
            <person name="Schell T."/>
        </authorList>
    </citation>
    <scope>NUCLEOTIDE SEQUENCE</scope>
    <source>
        <strain evidence="1">M5</strain>
    </source>
</reference>
<name>A0A8J2WDW7_9CRUS</name>
<accession>A0A8J2WDW7</accession>
<proteinExistence type="predicted"/>
<comment type="caution">
    <text evidence="1">The sequence shown here is derived from an EMBL/GenBank/DDBJ whole genome shotgun (WGS) entry which is preliminary data.</text>
</comment>
<organism evidence="1 2">
    <name type="scientific">Daphnia galeata</name>
    <dbReference type="NCBI Taxonomy" id="27404"/>
    <lineage>
        <taxon>Eukaryota</taxon>
        <taxon>Metazoa</taxon>
        <taxon>Ecdysozoa</taxon>
        <taxon>Arthropoda</taxon>
        <taxon>Crustacea</taxon>
        <taxon>Branchiopoda</taxon>
        <taxon>Diplostraca</taxon>
        <taxon>Cladocera</taxon>
        <taxon>Anomopoda</taxon>
        <taxon>Daphniidae</taxon>
        <taxon>Daphnia</taxon>
    </lineage>
</organism>
<dbReference type="EMBL" id="CAKKLH010000047">
    <property type="protein sequence ID" value="CAH0100971.1"/>
    <property type="molecule type" value="Genomic_DNA"/>
</dbReference>
<evidence type="ECO:0000313" key="2">
    <source>
        <dbReference type="Proteomes" id="UP000789390"/>
    </source>
</evidence>
<protein>
    <submittedName>
        <fullName evidence="1">Uncharacterized protein</fullName>
    </submittedName>
</protein>